<keyword evidence="3" id="KW-1185">Reference proteome</keyword>
<feature type="transmembrane region" description="Helical" evidence="1">
    <location>
        <begin position="35"/>
        <end position="54"/>
    </location>
</feature>
<dbReference type="AlphaFoldDB" id="A0A4R5NS36"/>
<keyword evidence="1" id="KW-0812">Transmembrane</keyword>
<dbReference type="STRING" id="1122149.FD44_GL001797"/>
<feature type="transmembrane region" description="Helical" evidence="1">
    <location>
        <begin position="7"/>
        <end position="29"/>
    </location>
</feature>
<accession>A0A4R5NS36</accession>
<proteinExistence type="predicted"/>
<protein>
    <submittedName>
        <fullName evidence="2">Uncharacterized protein</fullName>
    </submittedName>
</protein>
<reference evidence="2 3" key="1">
    <citation type="journal article" date="2019" name="Appl. Microbiol. Biotechnol.">
        <title>Uncovering carbohydrate metabolism through a genotype-phenotype association study of 56 lactic acid bacteria genomes.</title>
        <authorList>
            <person name="Buron-Moles G."/>
            <person name="Chailyan A."/>
            <person name="Dolejs I."/>
            <person name="Forster J."/>
            <person name="Miks M.H."/>
        </authorList>
    </citation>
    <scope>NUCLEOTIDE SEQUENCE [LARGE SCALE GENOMIC DNA]</scope>
    <source>
        <strain evidence="2 3">ATCC 49373</strain>
    </source>
</reference>
<evidence type="ECO:0000256" key="1">
    <source>
        <dbReference type="SAM" id="Phobius"/>
    </source>
</evidence>
<keyword evidence="1" id="KW-1133">Transmembrane helix</keyword>
<evidence type="ECO:0000313" key="2">
    <source>
        <dbReference type="EMBL" id="TDG79952.1"/>
    </source>
</evidence>
<gene>
    <name evidence="2" type="ORF">C5L31_002171</name>
</gene>
<keyword evidence="1" id="KW-0472">Membrane</keyword>
<dbReference type="OrthoDB" id="2298615at2"/>
<dbReference type="Proteomes" id="UP000294854">
    <property type="component" value="Unassembled WGS sequence"/>
</dbReference>
<name>A0A4R5NS36_9LACO</name>
<organism evidence="2 3">
    <name type="scientific">Secundilactobacillus malefermentans</name>
    <dbReference type="NCBI Taxonomy" id="176292"/>
    <lineage>
        <taxon>Bacteria</taxon>
        <taxon>Bacillati</taxon>
        <taxon>Bacillota</taxon>
        <taxon>Bacilli</taxon>
        <taxon>Lactobacillales</taxon>
        <taxon>Lactobacillaceae</taxon>
        <taxon>Secundilactobacillus</taxon>
    </lineage>
</organism>
<comment type="caution">
    <text evidence="2">The sequence shown here is derived from an EMBL/GenBank/DDBJ whole genome shotgun (WGS) entry which is preliminary data.</text>
</comment>
<evidence type="ECO:0000313" key="3">
    <source>
        <dbReference type="Proteomes" id="UP000294854"/>
    </source>
</evidence>
<dbReference type="RefSeq" id="WP_010620346.1">
    <property type="nucleotide sequence ID" value="NZ_PUFO01000016.1"/>
</dbReference>
<sequence length="129" mass="14914">MKNKTKWLTISIIIYIIFAIAVTASGLVAPSNIGLAWTLFWYLAVALFMVYFYYKNTNYDAVVYYAKQLHLTEEDLREMVPDIKKSDDVPNPDKPNLFSPIVQVSFKVLNALLPQLEKQAKEHQIPRFD</sequence>
<dbReference type="EMBL" id="PUFO01000016">
    <property type="protein sequence ID" value="TDG79952.1"/>
    <property type="molecule type" value="Genomic_DNA"/>
</dbReference>